<evidence type="ECO:0000313" key="3">
    <source>
        <dbReference type="Proteomes" id="UP000177894"/>
    </source>
</evidence>
<dbReference type="EMBL" id="CP017603">
    <property type="protein sequence ID" value="AOY77747.1"/>
    <property type="molecule type" value="Genomic_DNA"/>
</dbReference>
<evidence type="ECO:0000313" key="4">
    <source>
        <dbReference type="Proteomes" id="UP000192478"/>
    </source>
</evidence>
<dbReference type="RefSeq" id="WP_070971813.1">
    <property type="nucleotide sequence ID" value="NZ_CP017603.1"/>
</dbReference>
<dbReference type="Proteomes" id="UP000177894">
    <property type="component" value="Chromosome"/>
</dbReference>
<reference evidence="1 3" key="1">
    <citation type="submission" date="2016-10" db="EMBL/GenBank/DDBJ databases">
        <title>Complete Genome Sequence of Acetogen Clostridium formicoaceticum ATCC 27076.</title>
        <authorList>
            <person name="Bao T."/>
            <person name="Cheng C."/>
            <person name="Zhao J."/>
            <person name="Yang S.-T."/>
            <person name="Wang J."/>
            <person name="Wang M."/>
        </authorList>
    </citation>
    <scope>NUCLEOTIDE SEQUENCE [LARGE SCALE GENOMIC DNA]</scope>
    <source>
        <strain evidence="1 3">ATCC 27076</strain>
    </source>
</reference>
<evidence type="ECO:0000313" key="1">
    <source>
        <dbReference type="EMBL" id="AOY77747.1"/>
    </source>
</evidence>
<accession>A0AAC9RNC0</accession>
<dbReference type="KEGG" id="cfm:BJL90_18920"/>
<proteinExistence type="predicted"/>
<protein>
    <submittedName>
        <fullName evidence="2">Uncharacterized protein</fullName>
    </submittedName>
</protein>
<dbReference type="Proteomes" id="UP000192478">
    <property type="component" value="Chromosome"/>
</dbReference>
<name>A0AAC9RNC0_9CLOT</name>
<reference evidence="2 4" key="2">
    <citation type="submission" date="2017-03" db="EMBL/GenBank/DDBJ databases">
        <title>Complete sequence of Clostridium formicaceticum DSM 92.</title>
        <authorList>
            <person name="Poehlein A."/>
            <person name="Karl M."/>
            <person name="Bengelsdorf F.R."/>
            <person name="Duerre P."/>
            <person name="Daniel R."/>
        </authorList>
    </citation>
    <scope>NUCLEOTIDE SEQUENCE [LARGE SCALE GENOMIC DNA]</scope>
    <source>
        <strain evidence="2 4">DSM 92</strain>
    </source>
</reference>
<dbReference type="EMBL" id="CP020559">
    <property type="protein sequence ID" value="ARE88345.1"/>
    <property type="molecule type" value="Genomic_DNA"/>
</dbReference>
<sequence>MKKKTLVMITAALVVTISIGGYVFAQGSNGERFDSNSEKIATEESAAPNNHCGNSEEMVELMKENGFGDMAQWMEEGNFKAMDEFMNNLSEEDYNRMMDLMNENGYSNMSRMMESIGRDGMIEMHNSMMGSNGSKFNMMGNMMSRFR</sequence>
<gene>
    <name evidence="1" type="ORF">BJL90_18920</name>
    <name evidence="2" type="ORF">CLFO_27460</name>
</gene>
<evidence type="ECO:0000313" key="2">
    <source>
        <dbReference type="EMBL" id="ARE88345.1"/>
    </source>
</evidence>
<organism evidence="2 4">
    <name type="scientific">Clostridium formicaceticum</name>
    <dbReference type="NCBI Taxonomy" id="1497"/>
    <lineage>
        <taxon>Bacteria</taxon>
        <taxon>Bacillati</taxon>
        <taxon>Bacillota</taxon>
        <taxon>Clostridia</taxon>
        <taxon>Eubacteriales</taxon>
        <taxon>Clostridiaceae</taxon>
        <taxon>Clostridium</taxon>
    </lineage>
</organism>
<keyword evidence="3" id="KW-1185">Reference proteome</keyword>
<dbReference type="AlphaFoldDB" id="A0AAC9RNC0"/>